<evidence type="ECO:0000313" key="1">
    <source>
        <dbReference type="EMBL" id="SHL15133.1"/>
    </source>
</evidence>
<dbReference type="Proteomes" id="UP000184420">
    <property type="component" value="Unassembled WGS sequence"/>
</dbReference>
<gene>
    <name evidence="1" type="ORF">SAMN05444266_102223</name>
</gene>
<organism evidence="1 2">
    <name type="scientific">Chitinophaga jiangningensis</name>
    <dbReference type="NCBI Taxonomy" id="1419482"/>
    <lineage>
        <taxon>Bacteria</taxon>
        <taxon>Pseudomonadati</taxon>
        <taxon>Bacteroidota</taxon>
        <taxon>Chitinophagia</taxon>
        <taxon>Chitinophagales</taxon>
        <taxon>Chitinophagaceae</taxon>
        <taxon>Chitinophaga</taxon>
    </lineage>
</organism>
<dbReference type="AlphaFoldDB" id="A0A1M6YAE1"/>
<dbReference type="EMBL" id="FRBL01000002">
    <property type="protein sequence ID" value="SHL15133.1"/>
    <property type="molecule type" value="Genomic_DNA"/>
</dbReference>
<sequence>MHQLTFTDVERKISVSMATTLKDPLNRDEQFYLAAINGITSYLDQQLFYCWSKGVPYTLNEMVYFAEIQQLNLKIFADTSDVPVVQFLRSAA</sequence>
<name>A0A1M6YAE1_9BACT</name>
<keyword evidence="2" id="KW-1185">Reference proteome</keyword>
<protein>
    <submittedName>
        <fullName evidence="1">Uncharacterized protein</fullName>
    </submittedName>
</protein>
<dbReference type="STRING" id="1419482.SAMN05444266_102223"/>
<dbReference type="OrthoDB" id="9931328at2"/>
<proteinExistence type="predicted"/>
<reference evidence="1 2" key="1">
    <citation type="submission" date="2016-11" db="EMBL/GenBank/DDBJ databases">
        <authorList>
            <person name="Jaros S."/>
            <person name="Januszkiewicz K."/>
            <person name="Wedrychowicz H."/>
        </authorList>
    </citation>
    <scope>NUCLEOTIDE SEQUENCE [LARGE SCALE GENOMIC DNA]</scope>
    <source>
        <strain evidence="1 2">DSM 27406</strain>
    </source>
</reference>
<accession>A0A1M6YAE1</accession>
<dbReference type="RefSeq" id="WP_073078890.1">
    <property type="nucleotide sequence ID" value="NZ_FRBL01000002.1"/>
</dbReference>
<evidence type="ECO:0000313" key="2">
    <source>
        <dbReference type="Proteomes" id="UP000184420"/>
    </source>
</evidence>